<name>A0ACB7X5V5_9ERIC</name>
<dbReference type="EMBL" id="CM037152">
    <property type="protein sequence ID" value="KAH7836153.1"/>
    <property type="molecule type" value="Genomic_DNA"/>
</dbReference>
<accession>A0ACB7X5V5</accession>
<proteinExistence type="predicted"/>
<reference evidence="1 2" key="1">
    <citation type="journal article" date="2021" name="Hortic Res">
        <title>High-quality reference genome and annotation aids understanding of berry development for evergreen blueberry (Vaccinium darrowii).</title>
        <authorList>
            <person name="Yu J."/>
            <person name="Hulse-Kemp A.M."/>
            <person name="Babiker E."/>
            <person name="Staton M."/>
        </authorList>
    </citation>
    <scope>NUCLEOTIDE SEQUENCE [LARGE SCALE GENOMIC DNA]</scope>
    <source>
        <strain evidence="2">cv. NJ 8807/NJ 8810</strain>
        <tissue evidence="1">Young leaf</tissue>
    </source>
</reference>
<comment type="caution">
    <text evidence="1">The sequence shown here is derived from an EMBL/GenBank/DDBJ whole genome shotgun (WGS) entry which is preliminary data.</text>
</comment>
<evidence type="ECO:0000313" key="1">
    <source>
        <dbReference type="EMBL" id="KAH7836153.1"/>
    </source>
</evidence>
<dbReference type="Proteomes" id="UP000828048">
    <property type="component" value="Chromosome 2"/>
</dbReference>
<sequence>MEERCKELPEELWESILNRLTLDDDYGDLQSPSLVCKQFLTITNRLRRKLVASSNVFYSNKCEILSRALDRFKNLKEMELVGVFPESDVDYFAMKIAFSALDLQSLCFRCFPISPSAVTFSILGSTMKNLKVLRCREFGSLQDTDLVHIADAFPTLEELDIRKNLTSLKVGYYGPSRNSTFAYEDLKIYATGLRELHIWGYDDQGLLCSIAKAGIPLEKLKLVCHFGFDICRVTTLLRLCPTLKHFKLEDGVLSNDDAMRDLCRCLPNIVSIKLRDCSSLTPTTFSILTKECPALSEVTLNIESSEQIQDDWVMNLGRNYRIRYLDLSNNRHLNDKLLKDIAVSCPNLHTLKRRIYGGASSPTLRKRSHRTIGAQALPTLFFAAEDRIQTVHGVLLPP</sequence>
<evidence type="ECO:0000313" key="2">
    <source>
        <dbReference type="Proteomes" id="UP000828048"/>
    </source>
</evidence>
<keyword evidence="2" id="KW-1185">Reference proteome</keyword>
<protein>
    <submittedName>
        <fullName evidence="1">Uncharacterized protein</fullName>
    </submittedName>
</protein>
<gene>
    <name evidence="1" type="ORF">Vadar_033191</name>
</gene>
<organism evidence="1 2">
    <name type="scientific">Vaccinium darrowii</name>
    <dbReference type="NCBI Taxonomy" id="229202"/>
    <lineage>
        <taxon>Eukaryota</taxon>
        <taxon>Viridiplantae</taxon>
        <taxon>Streptophyta</taxon>
        <taxon>Embryophyta</taxon>
        <taxon>Tracheophyta</taxon>
        <taxon>Spermatophyta</taxon>
        <taxon>Magnoliopsida</taxon>
        <taxon>eudicotyledons</taxon>
        <taxon>Gunneridae</taxon>
        <taxon>Pentapetalae</taxon>
        <taxon>asterids</taxon>
        <taxon>Ericales</taxon>
        <taxon>Ericaceae</taxon>
        <taxon>Vaccinioideae</taxon>
        <taxon>Vaccinieae</taxon>
        <taxon>Vaccinium</taxon>
    </lineage>
</organism>